<dbReference type="AlphaFoldDB" id="A0AAP0B7Z5"/>
<gene>
    <name evidence="1" type="primary">PCMP-H35</name>
    <name evidence="1" type="ORF">KSP39_PZI016338</name>
</gene>
<protein>
    <submittedName>
        <fullName evidence="1">Pentatricopeptide repeat-containing protein</fullName>
    </submittedName>
</protein>
<keyword evidence="2" id="KW-1185">Reference proteome</keyword>
<evidence type="ECO:0000313" key="2">
    <source>
        <dbReference type="Proteomes" id="UP001418222"/>
    </source>
</evidence>
<accession>A0AAP0B7Z5</accession>
<reference evidence="1 2" key="1">
    <citation type="journal article" date="2022" name="Nat. Plants">
        <title>Genomes of leafy and leafless Platanthera orchids illuminate the evolution of mycoheterotrophy.</title>
        <authorList>
            <person name="Li M.H."/>
            <person name="Liu K.W."/>
            <person name="Li Z."/>
            <person name="Lu H.C."/>
            <person name="Ye Q.L."/>
            <person name="Zhang D."/>
            <person name="Wang J.Y."/>
            <person name="Li Y.F."/>
            <person name="Zhong Z.M."/>
            <person name="Liu X."/>
            <person name="Yu X."/>
            <person name="Liu D.K."/>
            <person name="Tu X.D."/>
            <person name="Liu B."/>
            <person name="Hao Y."/>
            <person name="Liao X.Y."/>
            <person name="Jiang Y.T."/>
            <person name="Sun W.H."/>
            <person name="Chen J."/>
            <person name="Chen Y.Q."/>
            <person name="Ai Y."/>
            <person name="Zhai J.W."/>
            <person name="Wu S.S."/>
            <person name="Zhou Z."/>
            <person name="Hsiao Y.Y."/>
            <person name="Wu W.L."/>
            <person name="Chen Y.Y."/>
            <person name="Lin Y.F."/>
            <person name="Hsu J.L."/>
            <person name="Li C.Y."/>
            <person name="Wang Z.W."/>
            <person name="Zhao X."/>
            <person name="Zhong W.Y."/>
            <person name="Ma X.K."/>
            <person name="Ma L."/>
            <person name="Huang J."/>
            <person name="Chen G.Z."/>
            <person name="Huang M.Z."/>
            <person name="Huang L."/>
            <person name="Peng D.H."/>
            <person name="Luo Y.B."/>
            <person name="Zou S.Q."/>
            <person name="Chen S.P."/>
            <person name="Lan S."/>
            <person name="Tsai W.C."/>
            <person name="Van de Peer Y."/>
            <person name="Liu Z.J."/>
        </authorList>
    </citation>
    <scope>NUCLEOTIDE SEQUENCE [LARGE SCALE GENOMIC DNA]</scope>
    <source>
        <strain evidence="1">Lor287</strain>
    </source>
</reference>
<dbReference type="EMBL" id="JBBWWQ010000014">
    <property type="protein sequence ID" value="KAK8931249.1"/>
    <property type="molecule type" value="Genomic_DNA"/>
</dbReference>
<name>A0AAP0B7Z5_9ASPA</name>
<proteinExistence type="predicted"/>
<sequence>MLPTGLVSTHFTFGSILRACQDLGSIMFSLGTQIHAMIMKSKHSFDTVVCNSLISMYGSL</sequence>
<evidence type="ECO:0000313" key="1">
    <source>
        <dbReference type="EMBL" id="KAK8931249.1"/>
    </source>
</evidence>
<dbReference type="Proteomes" id="UP001418222">
    <property type="component" value="Unassembled WGS sequence"/>
</dbReference>
<organism evidence="1 2">
    <name type="scientific">Platanthera zijinensis</name>
    <dbReference type="NCBI Taxonomy" id="2320716"/>
    <lineage>
        <taxon>Eukaryota</taxon>
        <taxon>Viridiplantae</taxon>
        <taxon>Streptophyta</taxon>
        <taxon>Embryophyta</taxon>
        <taxon>Tracheophyta</taxon>
        <taxon>Spermatophyta</taxon>
        <taxon>Magnoliopsida</taxon>
        <taxon>Liliopsida</taxon>
        <taxon>Asparagales</taxon>
        <taxon>Orchidaceae</taxon>
        <taxon>Orchidoideae</taxon>
        <taxon>Orchideae</taxon>
        <taxon>Orchidinae</taxon>
        <taxon>Platanthera</taxon>
    </lineage>
</organism>
<comment type="caution">
    <text evidence="1">The sequence shown here is derived from an EMBL/GenBank/DDBJ whole genome shotgun (WGS) entry which is preliminary data.</text>
</comment>